<dbReference type="PANTHER" id="PTHR11496">
    <property type="entry name" value="ALCOHOL DEHYDROGENASE"/>
    <property type="match status" value="1"/>
</dbReference>
<dbReference type="RefSeq" id="WP_349143723.1">
    <property type="nucleotide sequence ID" value="NZ_JBBMFC010000003.1"/>
</dbReference>
<dbReference type="PANTHER" id="PTHR11496:SF83">
    <property type="entry name" value="HYDROXYACID-OXOACID TRANSHYDROGENASE, MITOCHONDRIAL"/>
    <property type="match status" value="1"/>
</dbReference>
<evidence type="ECO:0000256" key="1">
    <source>
        <dbReference type="ARBA" id="ARBA00023002"/>
    </source>
</evidence>
<dbReference type="EMBL" id="JBBMFC010000003">
    <property type="protein sequence ID" value="MEQ2577756.1"/>
    <property type="molecule type" value="Genomic_DNA"/>
</dbReference>
<dbReference type="InterPro" id="IPR018211">
    <property type="entry name" value="ADH_Fe_CS"/>
</dbReference>
<dbReference type="SUPFAM" id="SSF56796">
    <property type="entry name" value="Dehydroquinate synthase-like"/>
    <property type="match status" value="1"/>
</dbReference>
<proteinExistence type="predicted"/>
<dbReference type="InterPro" id="IPR001670">
    <property type="entry name" value="ADH_Fe/GldA"/>
</dbReference>
<dbReference type="InterPro" id="IPR056798">
    <property type="entry name" value="ADH_Fe_C"/>
</dbReference>
<keyword evidence="5" id="KW-1185">Reference proteome</keyword>
<dbReference type="Gene3D" id="1.20.1090.10">
    <property type="entry name" value="Dehydroquinate synthase-like - alpha domain"/>
    <property type="match status" value="1"/>
</dbReference>
<dbReference type="EC" id="1.1.-.-" evidence="4"/>
<evidence type="ECO:0000313" key="4">
    <source>
        <dbReference type="EMBL" id="MEQ2577756.1"/>
    </source>
</evidence>
<dbReference type="PROSITE" id="PS00913">
    <property type="entry name" value="ADH_IRON_1"/>
    <property type="match status" value="1"/>
</dbReference>
<dbReference type="CDD" id="cd08180">
    <property type="entry name" value="PDD"/>
    <property type="match status" value="1"/>
</dbReference>
<dbReference type="PROSITE" id="PS50044">
    <property type="entry name" value="SIGMA54_3"/>
    <property type="match status" value="1"/>
</dbReference>
<organism evidence="4 5">
    <name type="scientific">Hominiventricola aquisgranensis</name>
    <dbReference type="NCBI Taxonomy" id="3133164"/>
    <lineage>
        <taxon>Bacteria</taxon>
        <taxon>Bacillati</taxon>
        <taxon>Bacillota</taxon>
        <taxon>Clostridia</taxon>
        <taxon>Lachnospirales</taxon>
        <taxon>Lachnospiraceae</taxon>
        <taxon>Hominiventricola</taxon>
    </lineage>
</organism>
<accession>A0ABV1HXV3</accession>
<protein>
    <submittedName>
        <fullName evidence="4">1-propanol dehydrogenase PduQ</fullName>
        <ecNumber evidence="4">1.1.-.-</ecNumber>
    </submittedName>
</protein>
<reference evidence="4 5" key="1">
    <citation type="submission" date="2024-03" db="EMBL/GenBank/DDBJ databases">
        <title>Human intestinal bacterial collection.</title>
        <authorList>
            <person name="Pauvert C."/>
            <person name="Hitch T.C.A."/>
            <person name="Clavel T."/>
        </authorList>
    </citation>
    <scope>NUCLEOTIDE SEQUENCE [LARGE SCALE GENOMIC DNA]</scope>
    <source>
        <strain evidence="4 5">CLA-AA-H78B</strain>
    </source>
</reference>
<dbReference type="GO" id="GO:0016491">
    <property type="term" value="F:oxidoreductase activity"/>
    <property type="evidence" value="ECO:0007669"/>
    <property type="project" value="UniProtKB-KW"/>
</dbReference>
<feature type="domain" description="Fe-containing alcohol dehydrogenase-like C-terminal" evidence="3">
    <location>
        <begin position="170"/>
        <end position="382"/>
    </location>
</feature>
<gene>
    <name evidence="4" type="ORF">WMO62_02720</name>
</gene>
<dbReference type="Pfam" id="PF00465">
    <property type="entry name" value="Fe-ADH"/>
    <property type="match status" value="1"/>
</dbReference>
<sequence length="387" mass="42127">MDSYLVKPRIYMDREGLTEILQGRKKAFIVTDRFMHESGKVSYITDICARMGVEVTIFSEIKPDPDIATVTKGISMMVDIKPDVLFALGGGSSIDAAKAMNYLASREGMLEKAYFVAIPTTSGTGSEVTTFAVISDPDKKAKYPLISENMLPDAAVLDAELTKTVPASITADTGIDVLTHAYEAYVSSKANDFTDAAAEKSMKLVFEYLPEAYKAAGKNIEELTKEDLYARQKMHHASCLAGMAFSNAGLGINHSMAHTLGGHFHIPHGRANAVLLPYVMAYNCGCRTSLTPVAERYAKMSTVLSLDSGSSRQSAFGAIRATKQLIRKLNIPSCIKNLGIPENEFVAALDEMVDAAMADSCTATNPRVPTKEELKELFMEAYRGREI</sequence>
<dbReference type="Pfam" id="PF25137">
    <property type="entry name" value="ADH_Fe_C"/>
    <property type="match status" value="1"/>
</dbReference>
<dbReference type="Gene3D" id="3.40.50.1970">
    <property type="match status" value="1"/>
</dbReference>
<name>A0ABV1HXV3_9FIRM</name>
<dbReference type="Proteomes" id="UP001470288">
    <property type="component" value="Unassembled WGS sequence"/>
</dbReference>
<keyword evidence="1 4" id="KW-0560">Oxidoreductase</keyword>
<dbReference type="InterPro" id="IPR039697">
    <property type="entry name" value="Alcohol_dehydrogenase_Fe"/>
</dbReference>
<evidence type="ECO:0000259" key="3">
    <source>
        <dbReference type="Pfam" id="PF25137"/>
    </source>
</evidence>
<feature type="domain" description="Alcohol dehydrogenase iron-type/glycerol dehydrogenase GldA" evidence="2">
    <location>
        <begin position="20"/>
        <end position="158"/>
    </location>
</feature>
<evidence type="ECO:0000259" key="2">
    <source>
        <dbReference type="Pfam" id="PF00465"/>
    </source>
</evidence>
<comment type="caution">
    <text evidence="4">The sequence shown here is derived from an EMBL/GenBank/DDBJ whole genome shotgun (WGS) entry which is preliminary data.</text>
</comment>
<evidence type="ECO:0000313" key="5">
    <source>
        <dbReference type="Proteomes" id="UP001470288"/>
    </source>
</evidence>